<organism evidence="2">
    <name type="scientific">uncultured Friedmanniella sp</name>
    <dbReference type="NCBI Taxonomy" id="335381"/>
    <lineage>
        <taxon>Bacteria</taxon>
        <taxon>Bacillati</taxon>
        <taxon>Actinomycetota</taxon>
        <taxon>Actinomycetes</taxon>
        <taxon>Propionibacteriales</taxon>
        <taxon>Nocardioidaceae</taxon>
        <taxon>Friedmanniella</taxon>
        <taxon>environmental samples</taxon>
    </lineage>
</organism>
<protein>
    <submittedName>
        <fullName evidence="2">Uncharacterized protein</fullName>
    </submittedName>
</protein>
<feature type="compositionally biased region" description="Basic residues" evidence="1">
    <location>
        <begin position="44"/>
        <end position="58"/>
    </location>
</feature>
<gene>
    <name evidence="2" type="ORF">AVDCRST_MAG48-963</name>
</gene>
<dbReference type="AlphaFoldDB" id="A0A6J4K706"/>
<feature type="non-terminal residue" evidence="2">
    <location>
        <position position="1"/>
    </location>
</feature>
<name>A0A6J4K706_9ACTN</name>
<sequence>GVHGPERSRRRAARPPVDGGRRRHRADPGDGPAAGRHPGAGRPAGRHRRPVGHGRRGHCGLGGRAGRHPDARPGPGGRRRPGTARALHGTPGRGAGGGRRRVDRPDQPAPARVPEGPGGGRRRRVRHVAQHVAGARRRRRPARPCRAAALRPRAPFLVRLRPEL</sequence>
<accession>A0A6J4K706</accession>
<feature type="compositionally biased region" description="Low complexity" evidence="1">
    <location>
        <begin position="29"/>
        <end position="43"/>
    </location>
</feature>
<reference evidence="2" key="1">
    <citation type="submission" date="2020-02" db="EMBL/GenBank/DDBJ databases">
        <authorList>
            <person name="Meier V. D."/>
        </authorList>
    </citation>
    <scope>NUCLEOTIDE SEQUENCE</scope>
    <source>
        <strain evidence="2">AVDCRST_MAG48</strain>
    </source>
</reference>
<proteinExistence type="predicted"/>
<evidence type="ECO:0000256" key="1">
    <source>
        <dbReference type="SAM" id="MobiDB-lite"/>
    </source>
</evidence>
<dbReference type="EMBL" id="CADCTS010000139">
    <property type="protein sequence ID" value="CAA9296247.1"/>
    <property type="molecule type" value="Genomic_DNA"/>
</dbReference>
<evidence type="ECO:0000313" key="2">
    <source>
        <dbReference type="EMBL" id="CAA9296247.1"/>
    </source>
</evidence>
<feature type="region of interest" description="Disordered" evidence="1">
    <location>
        <begin position="1"/>
        <end position="125"/>
    </location>
</feature>
<feature type="non-terminal residue" evidence="2">
    <location>
        <position position="164"/>
    </location>
</feature>